<dbReference type="InterPro" id="IPR018326">
    <property type="entry name" value="Rad4_beta-hairpin_dom1"/>
</dbReference>
<accession>A0ABM3GEI1</accession>
<feature type="compositionally biased region" description="Basic and acidic residues" evidence="1">
    <location>
        <begin position="408"/>
        <end position="430"/>
    </location>
</feature>
<reference evidence="4" key="1">
    <citation type="submission" date="2025-08" db="UniProtKB">
        <authorList>
            <consortium name="RefSeq"/>
        </authorList>
    </citation>
    <scope>IDENTIFICATION</scope>
    <source>
        <tissue evidence="4">Thorax and Abdomen</tissue>
    </source>
</reference>
<dbReference type="Gene3D" id="2.20.20.110">
    <property type="entry name" value="Rad4, beta-hairpin domain BHD1"/>
    <property type="match status" value="1"/>
</dbReference>
<dbReference type="RefSeq" id="XP_046598672.1">
    <property type="nucleotide sequence ID" value="XM_046742716.1"/>
</dbReference>
<name>A0ABM3GEI1_NEOLC</name>
<evidence type="ECO:0000259" key="2">
    <source>
        <dbReference type="SMART" id="SM01030"/>
    </source>
</evidence>
<feature type="compositionally biased region" description="Acidic residues" evidence="1">
    <location>
        <begin position="1"/>
        <end position="10"/>
    </location>
</feature>
<protein>
    <submittedName>
        <fullName evidence="4">DNA repair protein complementing XP-C cells homolog isoform X2</fullName>
    </submittedName>
</protein>
<dbReference type="InterPro" id="IPR018325">
    <property type="entry name" value="Rad4/PNGase_transGLS-fold"/>
</dbReference>
<feature type="region of interest" description="Disordered" evidence="1">
    <location>
        <begin position="1"/>
        <end position="99"/>
    </location>
</feature>
<gene>
    <name evidence="4" type="primary">LOC107224561</name>
</gene>
<dbReference type="InterPro" id="IPR036985">
    <property type="entry name" value="Transglutaminase-like_sf"/>
</dbReference>
<feature type="compositionally biased region" description="Polar residues" evidence="1">
    <location>
        <begin position="79"/>
        <end position="88"/>
    </location>
</feature>
<dbReference type="Gene3D" id="3.90.260.10">
    <property type="entry name" value="Transglutaminase-like"/>
    <property type="match status" value="2"/>
</dbReference>
<feature type="compositionally biased region" description="Polar residues" evidence="1">
    <location>
        <begin position="501"/>
        <end position="520"/>
    </location>
</feature>
<evidence type="ECO:0000313" key="4">
    <source>
        <dbReference type="RefSeq" id="XP_046598672.1"/>
    </source>
</evidence>
<sequence>MNADESDSESSDSSNEFMVAPDKLKSISPFFTKPTRKTASVPKKLESSEESDFDYENESHDNNDDLMAQVLKNLEATKKSQAIQSDQSSAEKPENTKPVKKELTNEIADLLLLGETGATASTAEQDQDEPDEEGPAEDSAPSNYSIPKEGVKITLVDSKLIFNQRKKKKQETLEDLLKKKLNQQLRSNQVLIHKVGLLCWMAHGFYVNKQINNPILLAAALKLAPKNCYPKGRVDLSYLEKITKWFQGVFTFPTGKPESGITTLNLLRRLKDKEIHNYQELVLLYVATLRALGLTCRLVISLQPPALKVTKEQLIAPESSKVKDTKVKKEPKKETATRSPKISQETKIPGQETEKGNISARLRKATEARRRAAEILKRKKSTNSDSAEDVKPPAKKLRSRTVAAAIPVDKKGKRNSDKVKNDKEVTEKGGRSLRSRAKTAVKHWPKDEDTDDDDDDDDEYKMDDDKEENEDGEEDTDDEPFEKTHRSKHKASASKQRSRSQNKNTVSKIKKQSNTGSRRSSTARKLISSDEDDEENNEKPKKVKNTRDMWAEVYVECEENWISVSVPDAKIHCIAELYKNATDPVLYVMALNSEGRIKDVTRRYCPHWLTVTRKQRIDEKWWLEAHTPWKEPETALTKAEDEMLKQKELEQPLPKTVSECKGHPLYVLPRHLLKFEAFYPPDVVPLGYVRGEPIYSRHCVHTLRSRETWIKSARVVKPGENCYKVVKARPKYDKVPG</sequence>
<feature type="compositionally biased region" description="Basic residues" evidence="1">
    <location>
        <begin position="485"/>
        <end position="500"/>
    </location>
</feature>
<keyword evidence="3" id="KW-1185">Reference proteome</keyword>
<dbReference type="SUPFAM" id="SSF54001">
    <property type="entry name" value="Cysteine proteinases"/>
    <property type="match status" value="1"/>
</dbReference>
<feature type="compositionally biased region" description="Basic and acidic residues" evidence="1">
    <location>
        <begin position="89"/>
        <end position="99"/>
    </location>
</feature>
<evidence type="ECO:0000313" key="3">
    <source>
        <dbReference type="Proteomes" id="UP000829291"/>
    </source>
</evidence>
<feature type="compositionally biased region" description="Basic and acidic residues" evidence="1">
    <location>
        <begin position="364"/>
        <end position="376"/>
    </location>
</feature>
<dbReference type="PANTHER" id="PTHR12135:SF0">
    <property type="entry name" value="DNA REPAIR PROTEIN COMPLEMENTING XP-C CELLS"/>
    <property type="match status" value="1"/>
</dbReference>
<dbReference type="Proteomes" id="UP000829291">
    <property type="component" value="Chromosome 6"/>
</dbReference>
<feature type="region of interest" description="Disordered" evidence="1">
    <location>
        <begin position="120"/>
        <end position="146"/>
    </location>
</feature>
<proteinExistence type="predicted"/>
<dbReference type="Pfam" id="PF10403">
    <property type="entry name" value="BHD_1"/>
    <property type="match status" value="1"/>
</dbReference>
<feature type="compositionally biased region" description="Polar residues" evidence="1">
    <location>
        <begin position="337"/>
        <end position="346"/>
    </location>
</feature>
<feature type="compositionally biased region" description="Basic and acidic residues" evidence="1">
    <location>
        <begin position="321"/>
        <end position="336"/>
    </location>
</feature>
<feature type="domain" description="Rad4 beta-hairpin" evidence="2">
    <location>
        <begin position="649"/>
        <end position="701"/>
    </location>
</feature>
<feature type="compositionally biased region" description="Basic residues" evidence="1">
    <location>
        <begin position="431"/>
        <end position="443"/>
    </location>
</feature>
<feature type="compositionally biased region" description="Acidic residues" evidence="1">
    <location>
        <begin position="125"/>
        <end position="136"/>
    </location>
</feature>
<dbReference type="Pfam" id="PF03835">
    <property type="entry name" value="Rad4"/>
    <property type="match status" value="1"/>
</dbReference>
<dbReference type="InterPro" id="IPR004583">
    <property type="entry name" value="DNA_repair_Rad4"/>
</dbReference>
<feature type="region of interest" description="Disordered" evidence="1">
    <location>
        <begin position="321"/>
        <end position="543"/>
    </location>
</feature>
<feature type="compositionally biased region" description="Acidic residues" evidence="1">
    <location>
        <begin position="448"/>
        <end position="480"/>
    </location>
</feature>
<organism evidence="3 4">
    <name type="scientific">Neodiprion lecontei</name>
    <name type="common">Redheaded pine sawfly</name>
    <dbReference type="NCBI Taxonomy" id="441921"/>
    <lineage>
        <taxon>Eukaryota</taxon>
        <taxon>Metazoa</taxon>
        <taxon>Ecdysozoa</taxon>
        <taxon>Arthropoda</taxon>
        <taxon>Hexapoda</taxon>
        <taxon>Insecta</taxon>
        <taxon>Pterygota</taxon>
        <taxon>Neoptera</taxon>
        <taxon>Endopterygota</taxon>
        <taxon>Hymenoptera</taxon>
        <taxon>Tenthredinoidea</taxon>
        <taxon>Diprionidae</taxon>
        <taxon>Diprioninae</taxon>
        <taxon>Neodiprion</taxon>
    </lineage>
</organism>
<dbReference type="GeneID" id="107224561"/>
<dbReference type="PANTHER" id="PTHR12135">
    <property type="entry name" value="DNA REPAIR PROTEIN XP-C / RAD4"/>
    <property type="match status" value="1"/>
</dbReference>
<dbReference type="SMART" id="SM01030">
    <property type="entry name" value="BHD_1"/>
    <property type="match status" value="1"/>
</dbReference>
<dbReference type="InterPro" id="IPR038765">
    <property type="entry name" value="Papain-like_cys_pep_sf"/>
</dbReference>
<evidence type="ECO:0000256" key="1">
    <source>
        <dbReference type="SAM" id="MobiDB-lite"/>
    </source>
</evidence>